<name>A0A3N6MT25_9BURK</name>
<dbReference type="EMBL" id="RQIS01000011">
    <property type="protein sequence ID" value="RQH04995.1"/>
    <property type="molecule type" value="Genomic_DNA"/>
</dbReference>
<protein>
    <submittedName>
        <fullName evidence="1">Uncharacterized protein</fullName>
    </submittedName>
</protein>
<evidence type="ECO:0000313" key="2">
    <source>
        <dbReference type="Proteomes" id="UP000272778"/>
    </source>
</evidence>
<gene>
    <name evidence="1" type="ORF">D1Y85_16420</name>
</gene>
<accession>A0A3N6MT25</accession>
<sequence>MVTLRKIAFAVRNASNRAGYPIKLNHADQLVAAALGHASLAAFQASDAKTGSLDAAAHLVLDVDLLTARCGQLDPRYEPEIVASFVRTAFSIAHPLAQLHPTGEALNQRIREITRHDVLGLPDITGELAIVGDGRRARIDIPLPDILLSGLPPAGSAVTDEARGHIVIDANHTLPEHRIEVSVRRTVTRSGRSSIAQPILDIARTDRHDDGGRSHEHSPAARSLQLQRIRVEIAELYLELVRGLSDEGIVELAANTTGIGYFPQSRCAYVHENFSDGQYRDHAVRQYWQNIEGSFIVGWTRASPREYSTLDFEVLLCAEADDPDRYDNAFDEKMTDPVWVSEIASAWRRELEDPTTISLHVDEVADDWLAVLDELEAESD</sequence>
<reference evidence="1 2" key="1">
    <citation type="submission" date="2018-11" db="EMBL/GenBank/DDBJ databases">
        <title>Paraburkholderia sp. DHOA04, isolated from soil.</title>
        <authorList>
            <person name="Gao Z.-H."/>
            <person name="Qiu L.-H."/>
            <person name="Fu J.-C."/>
        </authorList>
    </citation>
    <scope>NUCLEOTIDE SEQUENCE [LARGE SCALE GENOMIC DNA]</scope>
    <source>
        <strain evidence="1 2">DHOA04</strain>
    </source>
</reference>
<comment type="caution">
    <text evidence="1">The sequence shown here is derived from an EMBL/GenBank/DDBJ whole genome shotgun (WGS) entry which is preliminary data.</text>
</comment>
<evidence type="ECO:0000313" key="1">
    <source>
        <dbReference type="EMBL" id="RQH04995.1"/>
    </source>
</evidence>
<dbReference type="Proteomes" id="UP000272778">
    <property type="component" value="Unassembled WGS sequence"/>
</dbReference>
<organism evidence="1 2">
    <name type="scientific">Paraburkholderia dinghuensis</name>
    <dbReference type="NCBI Taxonomy" id="2305225"/>
    <lineage>
        <taxon>Bacteria</taxon>
        <taxon>Pseudomonadati</taxon>
        <taxon>Pseudomonadota</taxon>
        <taxon>Betaproteobacteria</taxon>
        <taxon>Burkholderiales</taxon>
        <taxon>Burkholderiaceae</taxon>
        <taxon>Paraburkholderia</taxon>
    </lineage>
</organism>
<dbReference type="RefSeq" id="WP_124152129.1">
    <property type="nucleotide sequence ID" value="NZ_RQIS01000011.1"/>
</dbReference>
<keyword evidence="2" id="KW-1185">Reference proteome</keyword>
<proteinExistence type="predicted"/>
<dbReference type="OrthoDB" id="9845103at2"/>
<dbReference type="AlphaFoldDB" id="A0A3N6MT25"/>